<organism evidence="1 2">
    <name type="scientific">Sphingomonas pokkalii</name>
    <dbReference type="NCBI Taxonomy" id="2175090"/>
    <lineage>
        <taxon>Bacteria</taxon>
        <taxon>Pseudomonadati</taxon>
        <taxon>Pseudomonadota</taxon>
        <taxon>Alphaproteobacteria</taxon>
        <taxon>Sphingomonadales</taxon>
        <taxon>Sphingomonadaceae</taxon>
        <taxon>Sphingomonas</taxon>
    </lineage>
</organism>
<dbReference type="OrthoDB" id="9763405at2"/>
<proteinExistence type="predicted"/>
<keyword evidence="2" id="KW-1185">Reference proteome</keyword>
<evidence type="ECO:0000313" key="1">
    <source>
        <dbReference type="EMBL" id="PVX31630.1"/>
    </source>
</evidence>
<reference evidence="1 2" key="1">
    <citation type="submission" date="2018-05" db="EMBL/GenBank/DDBJ databases">
        <title>Description of Sphingomonas pokkalii sp nov, isolated from the rhizosphere of saline tolerant pokkali rice and its draft genome analysis.</title>
        <authorList>
            <person name="Menon R."/>
            <person name="Kumari S."/>
            <person name="Rameshkumar N."/>
        </authorList>
    </citation>
    <scope>NUCLEOTIDE SEQUENCE [LARGE SCALE GENOMIC DNA]</scope>
    <source>
        <strain evidence="1 2">L3B27</strain>
    </source>
</reference>
<dbReference type="InterPro" id="IPR010281">
    <property type="entry name" value="DUF885"/>
</dbReference>
<dbReference type="Pfam" id="PF05960">
    <property type="entry name" value="DUF885"/>
    <property type="match status" value="1"/>
</dbReference>
<comment type="caution">
    <text evidence="1">The sequence shown here is derived from an EMBL/GenBank/DDBJ whole genome shotgun (WGS) entry which is preliminary data.</text>
</comment>
<protein>
    <submittedName>
        <fullName evidence="1">DUF885 domain-containing protein</fullName>
    </submittedName>
</protein>
<dbReference type="PANTHER" id="PTHR33361">
    <property type="entry name" value="GLR0591 PROTEIN"/>
    <property type="match status" value="1"/>
</dbReference>
<name>A0A2U0SJV2_9SPHN</name>
<dbReference type="PANTHER" id="PTHR33361:SF2">
    <property type="entry name" value="DUF885 DOMAIN-CONTAINING PROTEIN"/>
    <property type="match status" value="1"/>
</dbReference>
<accession>A0A2U0SJV2</accession>
<dbReference type="Proteomes" id="UP000245890">
    <property type="component" value="Unassembled WGS sequence"/>
</dbReference>
<dbReference type="EMBL" id="QENQ01000001">
    <property type="protein sequence ID" value="PVX31630.1"/>
    <property type="molecule type" value="Genomic_DNA"/>
</dbReference>
<evidence type="ECO:0000313" key="2">
    <source>
        <dbReference type="Proteomes" id="UP000245890"/>
    </source>
</evidence>
<gene>
    <name evidence="1" type="ORF">DD559_18095</name>
</gene>
<dbReference type="AlphaFoldDB" id="A0A2U0SJV2"/>
<sequence length="355" mass="38966">MESARNSAAGPRAEALAEQEALLRTLAADAPPPGMAALPDGDDYYRLLLRRFAGDDADPGALRQRLERELARTLARADALFQQIGRHSGSVGARFTALWHDPDGLYPDDDAGRDRAVADMNLLLEAARARLPGAFGPLPPSVSSVHVQRMSRTEEAAGRQGYRQLPEGSRPGSYVVDLNDIRRRPRWTLPAVVHHELLPGHMVQLPIEAAASPHPLRIEYAAAFAEGWAIYAEHLAAAEGAYRGDALGELGLCHWRLFRITRALADLGIHLDGWSHAQALGKLQAWMGEPAYFAPFAADLNRIVLEPALRAAEAMAWLAIEDLSRGRPAIPFHHRLLAHGRMRTDQFRATVESAR</sequence>